<gene>
    <name evidence="1" type="ORF">SAMN04489740_0971</name>
</gene>
<dbReference type="RefSeq" id="WP_074710804.1">
    <property type="nucleotide sequence ID" value="NZ_FNTV01000001.1"/>
</dbReference>
<name>A0A1H5HBH6_9MICC</name>
<accession>A0A1H5HBH6</accession>
<sequence length="94" mass="10442">MNLTVEQLMAQAIKFLKTDQPNMAALDMKKALELLKKEKAHRGLEKVFAFFAQIRDVFIGAFNAVRDACSQAFAAFSSLAEAFQSDFALAADHE</sequence>
<evidence type="ECO:0000313" key="1">
    <source>
        <dbReference type="EMBL" id="SEE25114.1"/>
    </source>
</evidence>
<dbReference type="EMBL" id="FNTV01000001">
    <property type="protein sequence ID" value="SEE25114.1"/>
    <property type="molecule type" value="Genomic_DNA"/>
</dbReference>
<organism evidence="1 2">
    <name type="scientific">Arthrobacter alpinus</name>
    <dbReference type="NCBI Taxonomy" id="656366"/>
    <lineage>
        <taxon>Bacteria</taxon>
        <taxon>Bacillati</taxon>
        <taxon>Actinomycetota</taxon>
        <taxon>Actinomycetes</taxon>
        <taxon>Micrococcales</taxon>
        <taxon>Micrococcaceae</taxon>
        <taxon>Arthrobacter</taxon>
    </lineage>
</organism>
<dbReference type="AlphaFoldDB" id="A0A1H5HBH6"/>
<reference evidence="1 2" key="1">
    <citation type="submission" date="2016-10" db="EMBL/GenBank/DDBJ databases">
        <authorList>
            <person name="de Groot N.N."/>
        </authorList>
    </citation>
    <scope>NUCLEOTIDE SEQUENCE [LARGE SCALE GENOMIC DNA]</scope>
    <source>
        <strain evidence="1 2">DSM 22274</strain>
    </source>
</reference>
<protein>
    <submittedName>
        <fullName evidence="1">Uncharacterized protein</fullName>
    </submittedName>
</protein>
<dbReference type="Proteomes" id="UP000182725">
    <property type="component" value="Unassembled WGS sequence"/>
</dbReference>
<proteinExistence type="predicted"/>
<evidence type="ECO:0000313" key="2">
    <source>
        <dbReference type="Proteomes" id="UP000182725"/>
    </source>
</evidence>